<evidence type="ECO:0000256" key="1">
    <source>
        <dbReference type="SAM" id="MobiDB-lite"/>
    </source>
</evidence>
<comment type="caution">
    <text evidence="2">The sequence shown here is derived from an EMBL/GenBank/DDBJ whole genome shotgun (WGS) entry which is preliminary data.</text>
</comment>
<feature type="compositionally biased region" description="Basic and acidic residues" evidence="1">
    <location>
        <begin position="97"/>
        <end position="112"/>
    </location>
</feature>
<evidence type="ECO:0000313" key="3">
    <source>
        <dbReference type="Proteomes" id="UP000076078"/>
    </source>
</evidence>
<dbReference type="InParanoid" id="A0A151ZHU5"/>
<organism evidence="2 3">
    <name type="scientific">Tieghemostelium lacteum</name>
    <name type="common">Slime mold</name>
    <name type="synonym">Dictyostelium lacteum</name>
    <dbReference type="NCBI Taxonomy" id="361077"/>
    <lineage>
        <taxon>Eukaryota</taxon>
        <taxon>Amoebozoa</taxon>
        <taxon>Evosea</taxon>
        <taxon>Eumycetozoa</taxon>
        <taxon>Dictyostelia</taxon>
        <taxon>Dictyosteliales</taxon>
        <taxon>Raperosteliaceae</taxon>
        <taxon>Tieghemostelium</taxon>
    </lineage>
</organism>
<dbReference type="EMBL" id="LODT01000025">
    <property type="protein sequence ID" value="KYQ93568.1"/>
    <property type="molecule type" value="Genomic_DNA"/>
</dbReference>
<feature type="compositionally biased region" description="Low complexity" evidence="1">
    <location>
        <begin position="85"/>
        <end position="96"/>
    </location>
</feature>
<reference evidence="2 3" key="1">
    <citation type="submission" date="2015-12" db="EMBL/GenBank/DDBJ databases">
        <title>Dictyostelia acquired genes for synthesis and detection of signals that induce cell-type specialization by lateral gene transfer from prokaryotes.</title>
        <authorList>
            <person name="Gloeckner G."/>
            <person name="Schaap P."/>
        </authorList>
    </citation>
    <scope>NUCLEOTIDE SEQUENCE [LARGE SCALE GENOMIC DNA]</scope>
    <source>
        <strain evidence="2 3">TK</strain>
    </source>
</reference>
<evidence type="ECO:0000313" key="2">
    <source>
        <dbReference type="EMBL" id="KYQ93568.1"/>
    </source>
</evidence>
<dbReference type="Proteomes" id="UP000076078">
    <property type="component" value="Unassembled WGS sequence"/>
</dbReference>
<sequence>MAFFTLEQFHYTQVKGEAEPYYFLGWIISSKIIEGDTKQKLVSFGSTPSKLFPSAKPLNNNQNNENNENNDDNENKDENGKSIKMDNLNTNNNYNNNEKKSTKKSKNEKEDKKQWVKKSYGIELPELTNENQILTAEINFCLYKVFSEQQLEYLQQLFKSPSSFDDFSKKLSDKKLDNSKAFFDSIQNVSKIGEFIPLPAAANASFEVLKHIPQAFEFISNAKEWFVCPPFLWDQFQLRFNVKYNFNGDDSAIVQKKNLIFDMAKTEAIKGSNSNSLRFKWHKHNNYKTKVLRSQVRGVTAISFSLNINEN</sequence>
<keyword evidence="3" id="KW-1185">Reference proteome</keyword>
<dbReference type="AlphaFoldDB" id="A0A151ZHU5"/>
<feature type="region of interest" description="Disordered" evidence="1">
    <location>
        <begin position="52"/>
        <end position="112"/>
    </location>
</feature>
<gene>
    <name evidence="2" type="ORF">DLAC_04939</name>
</gene>
<protein>
    <submittedName>
        <fullName evidence="2">Uncharacterized protein</fullName>
    </submittedName>
</protein>
<accession>A0A151ZHU5</accession>
<name>A0A151ZHU5_TIELA</name>
<proteinExistence type="predicted"/>